<organism evidence="1">
    <name type="scientific">Opuntia streptacantha</name>
    <name type="common">Prickly pear cactus</name>
    <name type="synonym">Opuntia cardona</name>
    <dbReference type="NCBI Taxonomy" id="393608"/>
    <lineage>
        <taxon>Eukaryota</taxon>
        <taxon>Viridiplantae</taxon>
        <taxon>Streptophyta</taxon>
        <taxon>Embryophyta</taxon>
        <taxon>Tracheophyta</taxon>
        <taxon>Spermatophyta</taxon>
        <taxon>Magnoliopsida</taxon>
        <taxon>eudicotyledons</taxon>
        <taxon>Gunneridae</taxon>
        <taxon>Pentapetalae</taxon>
        <taxon>Caryophyllales</taxon>
        <taxon>Cactineae</taxon>
        <taxon>Cactaceae</taxon>
        <taxon>Opuntioideae</taxon>
        <taxon>Opuntia</taxon>
    </lineage>
</organism>
<dbReference type="AlphaFoldDB" id="A0A7C9DS61"/>
<proteinExistence type="predicted"/>
<protein>
    <submittedName>
        <fullName evidence="1">Uncharacterized protein</fullName>
    </submittedName>
</protein>
<reference evidence="1" key="1">
    <citation type="journal article" date="2013" name="J. Plant Res.">
        <title>Effect of fungi and light on seed germination of three Opuntia species from semiarid lands of central Mexico.</title>
        <authorList>
            <person name="Delgado-Sanchez P."/>
            <person name="Jimenez-Bremont J.F."/>
            <person name="Guerrero-Gonzalez Mde L."/>
            <person name="Flores J."/>
        </authorList>
    </citation>
    <scope>NUCLEOTIDE SEQUENCE</scope>
    <source>
        <tissue evidence="1">Cladode</tissue>
    </source>
</reference>
<reference evidence="1" key="2">
    <citation type="submission" date="2020-07" db="EMBL/GenBank/DDBJ databases">
        <authorList>
            <person name="Vera ALvarez R."/>
            <person name="Arias-Moreno D.M."/>
            <person name="Jimenez-Jacinto V."/>
            <person name="Jimenez-Bremont J.F."/>
            <person name="Swaminathan K."/>
            <person name="Moose S.P."/>
            <person name="Guerrero-Gonzalez M.L."/>
            <person name="Marino-Ramirez L."/>
            <person name="Landsman D."/>
            <person name="Rodriguez-Kessler M."/>
            <person name="Delgado-Sanchez P."/>
        </authorList>
    </citation>
    <scope>NUCLEOTIDE SEQUENCE</scope>
    <source>
        <tissue evidence="1">Cladode</tissue>
    </source>
</reference>
<sequence length="109" mass="12000">MRQGLPSEKALLCPPLQWTLTENTSNGGATRSCLPTSGISMSSLYSSRGLPSTAVQYEIMLGCPSVISPMFTQTPNNRKSRQICSHLHICMSTTMEKTKETSQQQVYNL</sequence>
<evidence type="ECO:0000313" key="1">
    <source>
        <dbReference type="EMBL" id="MBA4646765.1"/>
    </source>
</evidence>
<accession>A0A7C9DS61</accession>
<name>A0A7C9DS61_OPUST</name>
<dbReference type="EMBL" id="GISG01147950">
    <property type="protein sequence ID" value="MBA4646765.1"/>
    <property type="molecule type" value="Transcribed_RNA"/>
</dbReference>